<sequence length="73" mass="8595">MYSSAKKESEIQNQQRIISQLKRECKVERMKVSHAASELMHYCEEKQLQDPFLLKIPANENPFKERRSGCLVL</sequence>
<reference evidence="13" key="1">
    <citation type="submission" date="2025-08" db="UniProtKB">
        <authorList>
            <consortium name="RefSeq"/>
        </authorList>
    </citation>
    <scope>IDENTIFICATION</scope>
    <source>
        <tissue evidence="13">Tentacle</tissue>
    </source>
</reference>
<proteinExistence type="inferred from homology"/>
<protein>
    <recommendedName>
        <fullName evidence="9">Guanine nucleotide-binding protein subunit gamma</fullName>
    </recommendedName>
</protein>
<comment type="subunit">
    <text evidence="9">G proteins are composed of 3 units; alpha, beta and gamma.</text>
</comment>
<dbReference type="SMART" id="SM00224">
    <property type="entry name" value="GGL"/>
    <property type="match status" value="1"/>
</dbReference>
<dbReference type="Pfam" id="PF00631">
    <property type="entry name" value="G-gamma"/>
    <property type="match status" value="1"/>
</dbReference>
<evidence type="ECO:0000256" key="4">
    <source>
        <dbReference type="ARBA" id="ARBA00022481"/>
    </source>
</evidence>
<evidence type="ECO:0000256" key="2">
    <source>
        <dbReference type="ARBA" id="ARBA00007431"/>
    </source>
</evidence>
<comment type="similarity">
    <text evidence="2 9">Belongs to the G protein gamma family.</text>
</comment>
<dbReference type="RefSeq" id="XP_031574780.1">
    <property type="nucleotide sequence ID" value="XM_031718920.1"/>
</dbReference>
<dbReference type="AlphaFoldDB" id="A0A6P8JEE8"/>
<dbReference type="OrthoDB" id="6264244at2759"/>
<dbReference type="GO" id="GO:0007186">
    <property type="term" value="P:G protein-coupled receptor signaling pathway"/>
    <property type="evidence" value="ECO:0007669"/>
    <property type="project" value="InterPro"/>
</dbReference>
<keyword evidence="8" id="KW-0636">Prenylation</keyword>
<dbReference type="CDD" id="cd00068">
    <property type="entry name" value="GGL"/>
    <property type="match status" value="1"/>
</dbReference>
<evidence type="ECO:0000256" key="1">
    <source>
        <dbReference type="ARBA" id="ARBA00004342"/>
    </source>
</evidence>
<dbReference type="FunCoup" id="A0A6P8JEE8">
    <property type="interactions" value="2207"/>
</dbReference>
<dbReference type="GO" id="GO:0005834">
    <property type="term" value="C:heterotrimeric G-protein complex"/>
    <property type="evidence" value="ECO:0007669"/>
    <property type="project" value="InterPro"/>
</dbReference>
<dbReference type="InterPro" id="IPR015898">
    <property type="entry name" value="G-protein_gamma-like_dom"/>
</dbReference>
<evidence type="ECO:0000256" key="9">
    <source>
        <dbReference type="RuleBase" id="RU004973"/>
    </source>
</evidence>
<evidence type="ECO:0000259" key="11">
    <source>
        <dbReference type="PROSITE" id="PS50058"/>
    </source>
</evidence>
<evidence type="ECO:0000256" key="8">
    <source>
        <dbReference type="ARBA" id="ARBA00023289"/>
    </source>
</evidence>
<keyword evidence="3 9" id="KW-1003">Cell membrane</keyword>
<dbReference type="KEGG" id="aten:116308490"/>
<dbReference type="PROSITE" id="PS50058">
    <property type="entry name" value="G_PROTEIN_GAMMA"/>
    <property type="match status" value="1"/>
</dbReference>
<evidence type="ECO:0000313" key="12">
    <source>
        <dbReference type="Proteomes" id="UP000515163"/>
    </source>
</evidence>
<accession>A0A6P8JEE8</accession>
<evidence type="ECO:0000256" key="5">
    <source>
        <dbReference type="ARBA" id="ARBA00023136"/>
    </source>
</evidence>
<feature type="coiled-coil region" evidence="10">
    <location>
        <begin position="4"/>
        <end position="31"/>
    </location>
</feature>
<evidence type="ECO:0000256" key="6">
    <source>
        <dbReference type="ARBA" id="ARBA00023224"/>
    </source>
</evidence>
<dbReference type="PRINTS" id="PR00321">
    <property type="entry name" value="GPROTEING"/>
</dbReference>
<dbReference type="PANTHER" id="PTHR13809">
    <property type="entry name" value="GUANINE NUCLEOTIDE-BINDING PROTEIN GAMMA SUBUNIT"/>
    <property type="match status" value="1"/>
</dbReference>
<dbReference type="InterPro" id="IPR001770">
    <property type="entry name" value="G-protein_gamma"/>
</dbReference>
<evidence type="ECO:0000256" key="7">
    <source>
        <dbReference type="ARBA" id="ARBA00023288"/>
    </source>
</evidence>
<dbReference type="Gene3D" id="4.10.260.10">
    <property type="entry name" value="Transducin (heterotrimeric G protein), gamma chain"/>
    <property type="match status" value="1"/>
</dbReference>
<keyword evidence="4" id="KW-0488">Methylation</keyword>
<dbReference type="GO" id="GO:0031681">
    <property type="term" value="F:G-protein beta-subunit binding"/>
    <property type="evidence" value="ECO:0007669"/>
    <property type="project" value="InterPro"/>
</dbReference>
<dbReference type="Proteomes" id="UP000515163">
    <property type="component" value="Unplaced"/>
</dbReference>
<dbReference type="SMART" id="SM01224">
    <property type="entry name" value="G_gamma"/>
    <property type="match status" value="1"/>
</dbReference>
<keyword evidence="10" id="KW-0175">Coiled coil</keyword>
<dbReference type="InParanoid" id="A0A6P8JEE8"/>
<keyword evidence="6 9" id="KW-0807">Transducer</keyword>
<gene>
    <name evidence="13" type="primary">LOC116308490</name>
</gene>
<keyword evidence="12" id="KW-1185">Reference proteome</keyword>
<comment type="function">
    <text evidence="9">Guanine nucleotide-binding proteins (G proteins) are involved as a modulator or transducer in various transmembrane signaling systems. The beta and gamma chains are required for the GTPase activity, for replacement of GDP by GTP, and for G protein-effector interaction.</text>
</comment>
<evidence type="ECO:0000256" key="10">
    <source>
        <dbReference type="SAM" id="Coils"/>
    </source>
</evidence>
<name>A0A6P8JEE8_ACTTE</name>
<feature type="domain" description="G protein gamma" evidence="11">
    <location>
        <begin position="7"/>
        <end position="73"/>
    </location>
</feature>
<keyword evidence="7 9" id="KW-0449">Lipoprotein</keyword>
<evidence type="ECO:0000313" key="13">
    <source>
        <dbReference type="RefSeq" id="XP_031574780.1"/>
    </source>
</evidence>
<keyword evidence="5 9" id="KW-0472">Membrane</keyword>
<dbReference type="GeneID" id="116308490"/>
<organism evidence="12 13">
    <name type="scientific">Actinia tenebrosa</name>
    <name type="common">Australian red waratah sea anemone</name>
    <dbReference type="NCBI Taxonomy" id="6105"/>
    <lineage>
        <taxon>Eukaryota</taxon>
        <taxon>Metazoa</taxon>
        <taxon>Cnidaria</taxon>
        <taxon>Anthozoa</taxon>
        <taxon>Hexacorallia</taxon>
        <taxon>Actiniaria</taxon>
        <taxon>Actiniidae</taxon>
        <taxon>Actinia</taxon>
    </lineage>
</organism>
<evidence type="ECO:0000256" key="3">
    <source>
        <dbReference type="ARBA" id="ARBA00022475"/>
    </source>
</evidence>
<dbReference type="InterPro" id="IPR036284">
    <property type="entry name" value="GGL_sf"/>
</dbReference>
<dbReference type="SUPFAM" id="SSF48670">
    <property type="entry name" value="Transducin (heterotrimeric G protein), gamma chain"/>
    <property type="match status" value="1"/>
</dbReference>
<dbReference type="FunFam" id="4.10.260.10:FF:000001">
    <property type="entry name" value="Guanine nucleotide-binding protein subunit gamma"/>
    <property type="match status" value="1"/>
</dbReference>
<comment type="subcellular location">
    <subcellularLocation>
        <location evidence="1 9">Cell membrane</location>
        <topology evidence="1 9">Lipid-anchor</topology>
        <orientation evidence="1 9">Cytoplasmic side</orientation>
    </subcellularLocation>
</comment>